<dbReference type="InterPro" id="IPR027165">
    <property type="entry name" value="CND3"/>
</dbReference>
<dbReference type="Gene3D" id="1.25.10.10">
    <property type="entry name" value="Leucine-rich Repeat Variant"/>
    <property type="match status" value="1"/>
</dbReference>
<dbReference type="EMBL" id="MUJZ01002859">
    <property type="protein sequence ID" value="OTF83623.1"/>
    <property type="molecule type" value="Genomic_DNA"/>
</dbReference>
<evidence type="ECO:0000259" key="8">
    <source>
        <dbReference type="Pfam" id="PF12719"/>
    </source>
</evidence>
<evidence type="ECO:0000256" key="4">
    <source>
        <dbReference type="ARBA" id="ARBA00022618"/>
    </source>
</evidence>
<evidence type="ECO:0000313" key="9">
    <source>
        <dbReference type="EMBL" id="OTF83623.1"/>
    </source>
</evidence>
<dbReference type="OrthoDB" id="27187at2759"/>
<comment type="subcellular location">
    <subcellularLocation>
        <location evidence="1">Chromosome</location>
    </subcellularLocation>
</comment>
<reference evidence="9 10" key="1">
    <citation type="submission" date="2017-03" db="EMBL/GenBank/DDBJ databases">
        <title>Genome Survey of Euroglyphus maynei.</title>
        <authorList>
            <person name="Arlian L.G."/>
            <person name="Morgan M.S."/>
            <person name="Rider S.D."/>
        </authorList>
    </citation>
    <scope>NUCLEOTIDE SEQUENCE [LARGE SCALE GENOMIC DNA]</scope>
    <source>
        <strain evidence="9">Arlian Lab</strain>
        <tissue evidence="9">Whole body</tissue>
    </source>
</reference>
<keyword evidence="6" id="KW-0226">DNA condensation</keyword>
<evidence type="ECO:0000256" key="1">
    <source>
        <dbReference type="ARBA" id="ARBA00004286"/>
    </source>
</evidence>
<dbReference type="PANTHER" id="PTHR14418:SF5">
    <property type="entry name" value="CONDENSIN COMPLEX SUBUNIT 3"/>
    <property type="match status" value="1"/>
</dbReference>
<evidence type="ECO:0000256" key="3">
    <source>
        <dbReference type="ARBA" id="ARBA00022454"/>
    </source>
</evidence>
<dbReference type="AlphaFoldDB" id="A0A1Y3BV05"/>
<keyword evidence="10" id="KW-1185">Reference proteome</keyword>
<evidence type="ECO:0000256" key="7">
    <source>
        <dbReference type="ARBA" id="ARBA00023306"/>
    </source>
</evidence>
<dbReference type="GO" id="GO:0007076">
    <property type="term" value="P:mitotic chromosome condensation"/>
    <property type="evidence" value="ECO:0007669"/>
    <property type="project" value="InterPro"/>
</dbReference>
<dbReference type="PANTHER" id="PTHR14418">
    <property type="entry name" value="CONDENSIN COMPLEX SUBUNIT 3-RELATED"/>
    <property type="match status" value="1"/>
</dbReference>
<dbReference type="GO" id="GO:0000793">
    <property type="term" value="C:condensed chromosome"/>
    <property type="evidence" value="ECO:0007669"/>
    <property type="project" value="TreeGrafter"/>
</dbReference>
<comment type="similarity">
    <text evidence="2">Belongs to the CND3 (condensin subunit 3) family.</text>
</comment>
<dbReference type="GO" id="GO:0051301">
    <property type="term" value="P:cell division"/>
    <property type="evidence" value="ECO:0007669"/>
    <property type="project" value="UniProtKB-KW"/>
</dbReference>
<dbReference type="SUPFAM" id="SSF48371">
    <property type="entry name" value="ARM repeat"/>
    <property type="match status" value="1"/>
</dbReference>
<name>A0A1Y3BV05_EURMA</name>
<evidence type="ECO:0000256" key="6">
    <source>
        <dbReference type="ARBA" id="ARBA00023067"/>
    </source>
</evidence>
<dbReference type="Proteomes" id="UP000194236">
    <property type="component" value="Unassembled WGS sequence"/>
</dbReference>
<keyword evidence="5" id="KW-0498">Mitosis</keyword>
<dbReference type="Pfam" id="PF12719">
    <property type="entry name" value="Cnd3"/>
    <property type="match status" value="1"/>
</dbReference>
<dbReference type="InterPro" id="IPR025977">
    <property type="entry name" value="Cnd3_C"/>
</dbReference>
<dbReference type="InterPro" id="IPR011989">
    <property type="entry name" value="ARM-like"/>
</dbReference>
<protein>
    <submittedName>
        <fullName evidence="9">Condensin complex subunit 3-like protein</fullName>
    </submittedName>
</protein>
<keyword evidence="7" id="KW-0131">Cell cycle</keyword>
<keyword evidence="4" id="KW-0132">Cell division</keyword>
<evidence type="ECO:0000256" key="5">
    <source>
        <dbReference type="ARBA" id="ARBA00022776"/>
    </source>
</evidence>
<comment type="caution">
    <text evidence="9">The sequence shown here is derived from an EMBL/GenBank/DDBJ whole genome shotgun (WGS) entry which is preliminary data.</text>
</comment>
<gene>
    <name evidence="9" type="ORF">BLA29_000398</name>
</gene>
<dbReference type="InterPro" id="IPR016024">
    <property type="entry name" value="ARM-type_fold"/>
</dbReference>
<accession>A0A1Y3BV05</accession>
<feature type="domain" description="Nuclear condensin complex subunit 3 C-terminal" evidence="8">
    <location>
        <begin position="549"/>
        <end position="813"/>
    </location>
</feature>
<sequence length="907" mass="106472">MAQDFDAESLRDELAGIFNDSQQLKNAKRCVKEFMKVYKLWFNNEQYFETFMVTFIDIIKHVLVCDNTSIFNKRVIDFIALIFKEIIFFEEEYEKKRLENVAARDARGDLTLTADSDGNGSDYNDEIGDQCFDHEQTIIDTRYVSPPSTVDLLIRNHLLKFIKADDVFVRRNSISLLKKTIDSLEELDEITFNEILKELRQRSIDKDKFARALIMLSLRKLQNVQNDGDDDEAVKILKFHLQYDPDSFVRSCAIKVIGLYPSTIKAVQDATRHVNSSIRQLAYLKIAGNSSANNFHPNDRLRLLMNGHSDPSPNVKNIITKKLLPNWISDVDNDIVRFLEYCNLRNETDFFDALFHDYFQSLLKIVEKDDITAFHQLVFRFRQKYLGEHKIPLMVFVNNTIEWYNKSKDSEQSKSKIDSRRKELNFIFQQLINIGCRYTISDTAQWNRIERTFRSVILNDDLYGLFNDYIEPILSIFINYFQGNGKQLLDVTLDLINTINLPELHCDRTHTQPHSIKMDYQSQSDEQLLPSSQFNPQERIETDPKILERCINIFNSFLHVGGPKNSDTLSSLGGLLNKLVLRNLTHPDSDTIRLLSIKALGNYCFQSWPIINSFLKIFVEILEEENYLDARVEALKYIFDYVGIYGITKMNFADLENSSIRNLSNNSLNCSNQNRNFFEYFSEMISNFLMEPAIEPVMMKKRSKTRVEYELFDVTVRGLCKLIYIGRFSSSDFLAKLITIFITYKNMTAELKQYIRSFLHQYSENVEAYFVHFKTRNSPFNDAYVECFKILMENDNENIPSYEMVARIVDSCTNDDQRNNLIIKAMEIFTLTSEKELIHVNLKLIDRIIDYERFERADLLDLIKQFEQYRQRYQTRNKTSKIKKEKSMVKINLLLTMMMKIIHVHND</sequence>
<evidence type="ECO:0000256" key="2">
    <source>
        <dbReference type="ARBA" id="ARBA00006533"/>
    </source>
</evidence>
<proteinExistence type="inferred from homology"/>
<dbReference type="GO" id="GO:0000796">
    <property type="term" value="C:condensin complex"/>
    <property type="evidence" value="ECO:0007669"/>
    <property type="project" value="InterPro"/>
</dbReference>
<evidence type="ECO:0000313" key="10">
    <source>
        <dbReference type="Proteomes" id="UP000194236"/>
    </source>
</evidence>
<organism evidence="9 10">
    <name type="scientific">Euroglyphus maynei</name>
    <name type="common">Mayne's house dust mite</name>
    <dbReference type="NCBI Taxonomy" id="6958"/>
    <lineage>
        <taxon>Eukaryota</taxon>
        <taxon>Metazoa</taxon>
        <taxon>Ecdysozoa</taxon>
        <taxon>Arthropoda</taxon>
        <taxon>Chelicerata</taxon>
        <taxon>Arachnida</taxon>
        <taxon>Acari</taxon>
        <taxon>Acariformes</taxon>
        <taxon>Sarcoptiformes</taxon>
        <taxon>Astigmata</taxon>
        <taxon>Psoroptidia</taxon>
        <taxon>Analgoidea</taxon>
        <taxon>Pyroglyphidae</taxon>
        <taxon>Pyroglyphinae</taxon>
        <taxon>Euroglyphus</taxon>
    </lineage>
</organism>
<keyword evidence="3" id="KW-0158">Chromosome</keyword>